<reference evidence="2 3" key="1">
    <citation type="submission" date="2018-06" db="EMBL/GenBank/DDBJ databases">
        <title>Genomic Encyclopedia of Type Strains, Phase IV (KMG-IV): sequencing the most valuable type-strain genomes for metagenomic binning, comparative biology and taxonomic classification.</title>
        <authorList>
            <person name="Goeker M."/>
        </authorList>
    </citation>
    <scope>NUCLEOTIDE SEQUENCE [LARGE SCALE GENOMIC DNA]</scope>
    <source>
        <strain evidence="2 3">DSM 25520</strain>
    </source>
</reference>
<dbReference type="EMBL" id="QNRQ01000005">
    <property type="protein sequence ID" value="RBP39323.1"/>
    <property type="molecule type" value="Genomic_DNA"/>
</dbReference>
<comment type="caution">
    <text evidence="2">The sequence shown here is derived from an EMBL/GenBank/DDBJ whole genome shotgun (WGS) entry which is preliminary data.</text>
</comment>
<keyword evidence="3" id="KW-1185">Reference proteome</keyword>
<accession>A0A366HCB9</accession>
<dbReference type="Pfam" id="PF13619">
    <property type="entry name" value="KTSC"/>
    <property type="match status" value="1"/>
</dbReference>
<dbReference type="Proteomes" id="UP000253628">
    <property type="component" value="Unassembled WGS sequence"/>
</dbReference>
<protein>
    <submittedName>
        <fullName evidence="2">KTSC domain-containing protein</fullName>
    </submittedName>
</protein>
<dbReference type="RefSeq" id="WP_113933288.1">
    <property type="nucleotide sequence ID" value="NZ_JACCEU010000003.1"/>
</dbReference>
<name>A0A366HCB9_9BURK</name>
<evidence type="ECO:0000259" key="1">
    <source>
        <dbReference type="Pfam" id="PF13619"/>
    </source>
</evidence>
<dbReference type="InterPro" id="IPR025309">
    <property type="entry name" value="KTSC_dom"/>
</dbReference>
<evidence type="ECO:0000313" key="3">
    <source>
        <dbReference type="Proteomes" id="UP000253628"/>
    </source>
</evidence>
<feature type="domain" description="KTSC" evidence="1">
    <location>
        <begin position="17"/>
        <end position="77"/>
    </location>
</feature>
<dbReference type="OrthoDB" id="8909582at2"/>
<sequence length="103" mass="11516">MDKNIAPRPIIAMDSVESSQIAAIGHHPETNTLAIRFPENRKGVCSVYHYANFTDEQFAAFQAAESKGSHFGKFIKRSPDLFPYENVTELYQATIVASEDAHE</sequence>
<organism evidence="2 3">
    <name type="scientific">Eoetvoesiella caeni</name>
    <dbReference type="NCBI Taxonomy" id="645616"/>
    <lineage>
        <taxon>Bacteria</taxon>
        <taxon>Pseudomonadati</taxon>
        <taxon>Pseudomonadota</taxon>
        <taxon>Betaproteobacteria</taxon>
        <taxon>Burkholderiales</taxon>
        <taxon>Alcaligenaceae</taxon>
        <taxon>Eoetvoesiella</taxon>
    </lineage>
</organism>
<gene>
    <name evidence="2" type="ORF">DFR37_105116</name>
</gene>
<evidence type="ECO:0000313" key="2">
    <source>
        <dbReference type="EMBL" id="RBP39323.1"/>
    </source>
</evidence>
<proteinExistence type="predicted"/>
<dbReference type="AlphaFoldDB" id="A0A366HCB9"/>